<dbReference type="InterPro" id="IPR031314">
    <property type="entry name" value="DNK_dom"/>
</dbReference>
<dbReference type="Pfam" id="PF01712">
    <property type="entry name" value="dNK"/>
    <property type="match status" value="1"/>
</dbReference>
<reference evidence="2" key="1">
    <citation type="journal article" date="2020" name="Nature">
        <title>Giant virus diversity and host interactions through global metagenomics.</title>
        <authorList>
            <person name="Schulz F."/>
            <person name="Roux S."/>
            <person name="Paez-Espino D."/>
            <person name="Jungbluth S."/>
            <person name="Walsh D.A."/>
            <person name="Denef V.J."/>
            <person name="McMahon K.D."/>
            <person name="Konstantinidis K.T."/>
            <person name="Eloe-Fadrosh E.A."/>
            <person name="Kyrpides N.C."/>
            <person name="Woyke T."/>
        </authorList>
    </citation>
    <scope>NUCLEOTIDE SEQUENCE</scope>
    <source>
        <strain evidence="2">GVMAG-M-3300023184-167</strain>
    </source>
</reference>
<proteinExistence type="predicted"/>
<dbReference type="AlphaFoldDB" id="A0A6C0HS16"/>
<dbReference type="GO" id="GO:0005524">
    <property type="term" value="F:ATP binding"/>
    <property type="evidence" value="ECO:0007669"/>
    <property type="project" value="InterPro"/>
</dbReference>
<feature type="domain" description="Deoxynucleoside kinase" evidence="1">
    <location>
        <begin position="5"/>
        <end position="205"/>
    </location>
</feature>
<organism evidence="2">
    <name type="scientific">viral metagenome</name>
    <dbReference type="NCBI Taxonomy" id="1070528"/>
    <lineage>
        <taxon>unclassified sequences</taxon>
        <taxon>metagenomes</taxon>
        <taxon>organismal metagenomes</taxon>
    </lineage>
</organism>
<dbReference type="InterPro" id="IPR050566">
    <property type="entry name" value="Deoxyribonucleoside_kinase"/>
</dbReference>
<protein>
    <recommendedName>
        <fullName evidence="1">Deoxynucleoside kinase domain-containing protein</fullName>
    </recommendedName>
</protein>
<dbReference type="SUPFAM" id="SSF52540">
    <property type="entry name" value="P-loop containing nucleoside triphosphate hydrolases"/>
    <property type="match status" value="1"/>
</dbReference>
<sequence length="234" mass="27569">MIRILSIEGNIGAGKSTLMEEIKKKYADNDKVHFLDEPVELWENVKDKFGVSMLQKYYSNPSKYSFAFQMMAYTSRIKILRKMEAKLLEEVKDGMDRVIITERSILTDKYVFAQMLYDEGKMEDVEFQIYNEMFEEFSTRAVDMVVMLETTPEISFERVVKRGRVGEVIPLEYLEKCFRYHESMLQYMNRTVFDANQDIYENPELLASWLQTIDDLIVRMSDPNFIPSSIISII</sequence>
<dbReference type="PANTHER" id="PTHR10513:SF35">
    <property type="entry name" value="DEOXYADENOSINE KINASE"/>
    <property type="match status" value="1"/>
</dbReference>
<dbReference type="GO" id="GO:0019136">
    <property type="term" value="F:deoxynucleoside kinase activity"/>
    <property type="evidence" value="ECO:0007669"/>
    <property type="project" value="InterPro"/>
</dbReference>
<dbReference type="InterPro" id="IPR002624">
    <property type="entry name" value="DCK/DGK"/>
</dbReference>
<dbReference type="InterPro" id="IPR027417">
    <property type="entry name" value="P-loop_NTPase"/>
</dbReference>
<dbReference type="GO" id="GO:0005737">
    <property type="term" value="C:cytoplasm"/>
    <property type="evidence" value="ECO:0007669"/>
    <property type="project" value="TreeGrafter"/>
</dbReference>
<accession>A0A6C0HS16</accession>
<name>A0A6C0HS16_9ZZZZ</name>
<dbReference type="Gene3D" id="3.40.50.300">
    <property type="entry name" value="P-loop containing nucleotide triphosphate hydrolases"/>
    <property type="match status" value="1"/>
</dbReference>
<evidence type="ECO:0000259" key="1">
    <source>
        <dbReference type="Pfam" id="PF01712"/>
    </source>
</evidence>
<dbReference type="PANTHER" id="PTHR10513">
    <property type="entry name" value="DEOXYNUCLEOSIDE KINASE"/>
    <property type="match status" value="1"/>
</dbReference>
<dbReference type="PIRSF" id="PIRSF000705">
    <property type="entry name" value="DNK"/>
    <property type="match status" value="1"/>
</dbReference>
<dbReference type="EMBL" id="MN740007">
    <property type="protein sequence ID" value="QHT83299.1"/>
    <property type="molecule type" value="Genomic_DNA"/>
</dbReference>
<evidence type="ECO:0000313" key="2">
    <source>
        <dbReference type="EMBL" id="QHT83299.1"/>
    </source>
</evidence>